<gene>
    <name evidence="2" type="ORF">MAR_009514</name>
</gene>
<accession>A0ABY7E360</accession>
<feature type="region of interest" description="Disordered" evidence="1">
    <location>
        <begin position="27"/>
        <end position="64"/>
    </location>
</feature>
<feature type="non-terminal residue" evidence="2">
    <location>
        <position position="64"/>
    </location>
</feature>
<evidence type="ECO:0000313" key="2">
    <source>
        <dbReference type="EMBL" id="WAR02956.1"/>
    </source>
</evidence>
<evidence type="ECO:0000256" key="1">
    <source>
        <dbReference type="SAM" id="MobiDB-lite"/>
    </source>
</evidence>
<keyword evidence="3" id="KW-1185">Reference proteome</keyword>
<dbReference type="EMBL" id="CP111015">
    <property type="protein sequence ID" value="WAR02956.1"/>
    <property type="molecule type" value="Genomic_DNA"/>
</dbReference>
<evidence type="ECO:0000313" key="3">
    <source>
        <dbReference type="Proteomes" id="UP001164746"/>
    </source>
</evidence>
<protein>
    <submittedName>
        <fullName evidence="2">Uncharacterized protein</fullName>
    </submittedName>
</protein>
<proteinExistence type="predicted"/>
<organism evidence="2 3">
    <name type="scientific">Mya arenaria</name>
    <name type="common">Soft-shell clam</name>
    <dbReference type="NCBI Taxonomy" id="6604"/>
    <lineage>
        <taxon>Eukaryota</taxon>
        <taxon>Metazoa</taxon>
        <taxon>Spiralia</taxon>
        <taxon>Lophotrochozoa</taxon>
        <taxon>Mollusca</taxon>
        <taxon>Bivalvia</taxon>
        <taxon>Autobranchia</taxon>
        <taxon>Heteroconchia</taxon>
        <taxon>Euheterodonta</taxon>
        <taxon>Imparidentia</taxon>
        <taxon>Neoheterodontei</taxon>
        <taxon>Myida</taxon>
        <taxon>Myoidea</taxon>
        <taxon>Myidae</taxon>
        <taxon>Mya</taxon>
    </lineage>
</organism>
<reference evidence="2" key="1">
    <citation type="submission" date="2022-11" db="EMBL/GenBank/DDBJ databases">
        <title>Centuries of genome instability and evolution in soft-shell clam transmissible cancer (bioRxiv).</title>
        <authorList>
            <person name="Hart S.F.M."/>
            <person name="Yonemitsu M.A."/>
            <person name="Giersch R.M."/>
            <person name="Beal B.F."/>
            <person name="Arriagada G."/>
            <person name="Davis B.W."/>
            <person name="Ostrander E.A."/>
            <person name="Goff S.P."/>
            <person name="Metzger M.J."/>
        </authorList>
    </citation>
    <scope>NUCLEOTIDE SEQUENCE</scope>
    <source>
        <strain evidence="2">MELC-2E11</strain>
        <tissue evidence="2">Siphon/mantle</tissue>
    </source>
</reference>
<sequence>MEDHEMSDPGLPPRPRSLNLLESVIQEEEKRAKAQPNVVIPDPRDENTDGSGSPEFYDTDKQQI</sequence>
<dbReference type="Proteomes" id="UP001164746">
    <property type="component" value="Chromosome 4"/>
</dbReference>
<name>A0ABY7E360_MYAAR</name>